<reference evidence="3" key="1">
    <citation type="journal article" date="2013" name="Genome Biol. Evol.">
        <title>The genome sequence of Streptomyces lividans 66 reveals a novel tRNA-dependent peptide biosynthetic system within a metal-related genomic island.</title>
        <authorList>
            <person name="Cruz-Morales P."/>
            <person name="Vijgenboom E."/>
            <person name="Iruegas-Bocardo F."/>
            <person name="Girard G."/>
            <person name="Yanez-Guerra L.A."/>
            <person name="Ramos-Aboites H.E."/>
            <person name="Pernodet J.L."/>
            <person name="Anne J."/>
            <person name="van Wezel G.P."/>
            <person name="Barona-Gomez F."/>
        </authorList>
    </citation>
    <scope>NUCLEOTIDE SEQUENCE [LARGE SCALE GENOMIC DNA]</scope>
    <source>
        <strain evidence="3">1326</strain>
    </source>
</reference>
<organism evidence="2 3">
    <name type="scientific">Streptomyces lividans 1326</name>
    <dbReference type="NCBI Taxonomy" id="1200984"/>
    <lineage>
        <taxon>Bacteria</taxon>
        <taxon>Bacillati</taxon>
        <taxon>Actinomycetota</taxon>
        <taxon>Actinomycetes</taxon>
        <taxon>Kitasatosporales</taxon>
        <taxon>Streptomycetaceae</taxon>
        <taxon>Streptomyces</taxon>
    </lineage>
</organism>
<sequence length="49" mass="5282">MRHRRAGRGRGCHRQDRPFLLGPGVAAGGVPQRRRGTGGTVRRRSTGCG</sequence>
<gene>
    <name evidence="2" type="ORF">SLI_0519</name>
</gene>
<evidence type="ECO:0000256" key="1">
    <source>
        <dbReference type="SAM" id="MobiDB-lite"/>
    </source>
</evidence>
<dbReference type="EMBL" id="CM001889">
    <property type="protein sequence ID" value="EOY45238.1"/>
    <property type="molecule type" value="Genomic_DNA"/>
</dbReference>
<proteinExistence type="predicted"/>
<dbReference type="Proteomes" id="UP000014062">
    <property type="component" value="Chromosome"/>
</dbReference>
<feature type="region of interest" description="Disordered" evidence="1">
    <location>
        <begin position="1"/>
        <end position="49"/>
    </location>
</feature>
<protein>
    <submittedName>
        <fullName evidence="2">Uncharacterized protein</fullName>
    </submittedName>
</protein>
<feature type="compositionally biased region" description="Basic residues" evidence="1">
    <location>
        <begin position="32"/>
        <end position="49"/>
    </location>
</feature>
<evidence type="ECO:0000313" key="2">
    <source>
        <dbReference type="EMBL" id="EOY45238.1"/>
    </source>
</evidence>
<feature type="compositionally biased region" description="Basic residues" evidence="1">
    <location>
        <begin position="1"/>
        <end position="12"/>
    </location>
</feature>
<accession>A0A7U9H8D2</accession>
<evidence type="ECO:0000313" key="3">
    <source>
        <dbReference type="Proteomes" id="UP000014062"/>
    </source>
</evidence>
<name>A0A7U9H8D2_STRLI</name>
<dbReference type="AlphaFoldDB" id="A0A7U9H8D2"/>